<evidence type="ECO:0008006" key="5">
    <source>
        <dbReference type="Google" id="ProtNLM"/>
    </source>
</evidence>
<sequence>MDASNAKVLRSGWVLKRKKKKLQGYAKRWLIIFEDGTLSYSTNPESNSRGVIDVPHASVSSDIRHGADFKMLNQNDFMEWRTDLRKFLNGGAAHSPAQQPQAGTMGQVDELLAACIAKLRTVNKTQHSEDIDDVISSLQVLHGHHGDIRQQLARRSRGGDAASMSAASQTGSTHSHSHGAAAGFGAGAGLAAGAGLGVAAGSMGSGSASPQPGGDDGEHDFYDANDMYDGVEYEIQSNGDYDDEEDDDANMYVDEEEDSKPVLPTPTELPLPASEQVTYRKQLPAPVTGEEMSLFSILKKNVGKDLSTISFPVTFNCPLSLLQAVAEEYEYAPKLLERAAKASDSTERLSLVGAFAVSSYASTAQRTTRKPFNPLLGETYECIRADRNMYFVAEKVVHRPPVIASYAKGDGWSVSAAGTVKNKFWGKSLELIAEGAQVVELETGDRYSITKPSSFMRNLLAGNKYLEHVGEMAITNLKTKERLVIQFKEGSYFGGAANRNQIEGTLYDANNSKVGTLKGKWDEQIARVMQKDHLQVLWEVDPMPPNPAKYYGFTYFALSLNEITDDLKNVLPPTDSRLRPDQRALEDGDADSAEELKHTLENEQRARRKQMEDAGETYQPQWFHQSSDTVEWVYGGPSGEDYFQERQKVKAHKGQWQTKNAVIFNH</sequence>
<organism evidence="3 4">
    <name type="scientific">Malassezia pachydermatis</name>
    <dbReference type="NCBI Taxonomy" id="77020"/>
    <lineage>
        <taxon>Eukaryota</taxon>
        <taxon>Fungi</taxon>
        <taxon>Dikarya</taxon>
        <taxon>Basidiomycota</taxon>
        <taxon>Ustilaginomycotina</taxon>
        <taxon>Malasseziomycetes</taxon>
        <taxon>Malasseziales</taxon>
        <taxon>Malasseziaceae</taxon>
        <taxon>Malassezia</taxon>
    </lineage>
</organism>
<dbReference type="PANTHER" id="PTHR10972:SF203">
    <property type="entry name" value="OXYSTEROL-BINDING PROTEIN HOMOLOG 3"/>
    <property type="match status" value="1"/>
</dbReference>
<dbReference type="AlphaFoldDB" id="A0A0M9VN93"/>
<evidence type="ECO:0000256" key="2">
    <source>
        <dbReference type="SAM" id="MobiDB-lite"/>
    </source>
</evidence>
<keyword evidence="4" id="KW-1185">Reference proteome</keyword>
<dbReference type="PANTHER" id="PTHR10972">
    <property type="entry name" value="OXYSTEROL-BINDING PROTEIN-RELATED"/>
    <property type="match status" value="1"/>
</dbReference>
<gene>
    <name evidence="3" type="ORF">Malapachy_1581</name>
</gene>
<dbReference type="RefSeq" id="XP_017990751.1">
    <property type="nucleotide sequence ID" value="XM_018136085.1"/>
</dbReference>
<dbReference type="Proteomes" id="UP000037751">
    <property type="component" value="Unassembled WGS sequence"/>
</dbReference>
<dbReference type="EMBL" id="LGAV01000007">
    <property type="protein sequence ID" value="KOS13119.1"/>
    <property type="molecule type" value="Genomic_DNA"/>
</dbReference>
<dbReference type="GeneID" id="28727960"/>
<dbReference type="GO" id="GO:0097038">
    <property type="term" value="C:perinuclear endoplasmic reticulum"/>
    <property type="evidence" value="ECO:0007669"/>
    <property type="project" value="TreeGrafter"/>
</dbReference>
<dbReference type="GO" id="GO:0006897">
    <property type="term" value="P:endocytosis"/>
    <property type="evidence" value="ECO:0007669"/>
    <property type="project" value="TreeGrafter"/>
</dbReference>
<feature type="compositionally biased region" description="Low complexity" evidence="2">
    <location>
        <begin position="165"/>
        <end position="179"/>
    </location>
</feature>
<feature type="region of interest" description="Disordered" evidence="2">
    <location>
        <begin position="573"/>
        <end position="595"/>
    </location>
</feature>
<dbReference type="Gene3D" id="2.40.160.120">
    <property type="match status" value="1"/>
</dbReference>
<proteinExistence type="inferred from homology"/>
<accession>A0A0M9VN93</accession>
<dbReference type="GO" id="GO:0006887">
    <property type="term" value="P:exocytosis"/>
    <property type="evidence" value="ECO:0007669"/>
    <property type="project" value="TreeGrafter"/>
</dbReference>
<feature type="compositionally biased region" description="Low complexity" evidence="2">
    <location>
        <begin position="200"/>
        <end position="213"/>
    </location>
</feature>
<reference evidence="3 4" key="1">
    <citation type="submission" date="2015-07" db="EMBL/GenBank/DDBJ databases">
        <title>Draft Genome Sequence of Malassezia furfur CBS1878 and Malassezia pachydermatis CBS1879.</title>
        <authorList>
            <person name="Triana S."/>
            <person name="Ohm R."/>
            <person name="Gonzalez A."/>
            <person name="DeCock H."/>
            <person name="Restrepo S."/>
            <person name="Celis A."/>
        </authorList>
    </citation>
    <scope>NUCLEOTIDE SEQUENCE [LARGE SCALE GENOMIC DNA]</scope>
    <source>
        <strain evidence="3 4">CBS 1879</strain>
    </source>
</reference>
<dbReference type="GO" id="GO:0030011">
    <property type="term" value="P:maintenance of cell polarity"/>
    <property type="evidence" value="ECO:0007669"/>
    <property type="project" value="TreeGrafter"/>
</dbReference>
<dbReference type="GO" id="GO:0032541">
    <property type="term" value="C:cortical endoplasmic reticulum"/>
    <property type="evidence" value="ECO:0007669"/>
    <property type="project" value="TreeGrafter"/>
</dbReference>
<name>A0A0M9VN93_9BASI</name>
<dbReference type="InterPro" id="IPR037239">
    <property type="entry name" value="OSBP_sf"/>
</dbReference>
<evidence type="ECO:0000313" key="3">
    <source>
        <dbReference type="EMBL" id="KOS13119.1"/>
    </source>
</evidence>
<dbReference type="GO" id="GO:0032934">
    <property type="term" value="F:sterol binding"/>
    <property type="evidence" value="ECO:0007669"/>
    <property type="project" value="TreeGrafter"/>
</dbReference>
<feature type="region of interest" description="Disordered" evidence="2">
    <location>
        <begin position="601"/>
        <end position="620"/>
    </location>
</feature>
<protein>
    <recommendedName>
        <fullName evidence="5">Oxysterol-binding protein</fullName>
    </recommendedName>
</protein>
<evidence type="ECO:0000313" key="4">
    <source>
        <dbReference type="Proteomes" id="UP000037751"/>
    </source>
</evidence>
<dbReference type="SUPFAM" id="SSF144000">
    <property type="entry name" value="Oxysterol-binding protein-like"/>
    <property type="match status" value="1"/>
</dbReference>
<dbReference type="GO" id="GO:0005886">
    <property type="term" value="C:plasma membrane"/>
    <property type="evidence" value="ECO:0007669"/>
    <property type="project" value="TreeGrafter"/>
</dbReference>
<feature type="region of interest" description="Disordered" evidence="2">
    <location>
        <begin position="148"/>
        <end position="179"/>
    </location>
</feature>
<feature type="compositionally biased region" description="Basic and acidic residues" evidence="2">
    <location>
        <begin position="576"/>
        <end position="586"/>
    </location>
</feature>
<dbReference type="GO" id="GO:0120009">
    <property type="term" value="P:intermembrane lipid transfer"/>
    <property type="evidence" value="ECO:0007669"/>
    <property type="project" value="UniProtKB-ARBA"/>
</dbReference>
<dbReference type="Gene3D" id="2.30.29.30">
    <property type="entry name" value="Pleckstrin-homology domain (PH domain)/Phosphotyrosine-binding domain (PTB)"/>
    <property type="match status" value="1"/>
</dbReference>
<dbReference type="Gene3D" id="3.30.70.3490">
    <property type="match status" value="1"/>
</dbReference>
<dbReference type="GO" id="GO:0005829">
    <property type="term" value="C:cytosol"/>
    <property type="evidence" value="ECO:0007669"/>
    <property type="project" value="TreeGrafter"/>
</dbReference>
<comment type="similarity">
    <text evidence="1">Belongs to the OSBP family.</text>
</comment>
<comment type="caution">
    <text evidence="3">The sequence shown here is derived from an EMBL/GenBank/DDBJ whole genome shotgun (WGS) entry which is preliminary data.</text>
</comment>
<dbReference type="Pfam" id="PF01237">
    <property type="entry name" value="Oxysterol_BP"/>
    <property type="match status" value="1"/>
</dbReference>
<evidence type="ECO:0000256" key="1">
    <source>
        <dbReference type="ARBA" id="ARBA00008842"/>
    </source>
</evidence>
<dbReference type="FunFam" id="2.40.160.120:FF:000001">
    <property type="entry name" value="Oxysterol-binding protein"/>
    <property type="match status" value="1"/>
</dbReference>
<dbReference type="OrthoDB" id="416222at2759"/>
<dbReference type="InterPro" id="IPR000648">
    <property type="entry name" value="Oxysterol-bd"/>
</dbReference>
<dbReference type="SUPFAM" id="SSF50729">
    <property type="entry name" value="PH domain-like"/>
    <property type="match status" value="1"/>
</dbReference>
<dbReference type="GO" id="GO:0034727">
    <property type="term" value="P:piecemeal microautophagy of the nucleus"/>
    <property type="evidence" value="ECO:0007669"/>
    <property type="project" value="TreeGrafter"/>
</dbReference>
<dbReference type="VEuPathDB" id="FungiDB:Malapachy_1581"/>
<dbReference type="STRING" id="77020.A0A0M9VN93"/>
<feature type="compositionally biased region" description="Basic and acidic residues" evidence="2">
    <location>
        <begin position="601"/>
        <end position="612"/>
    </location>
</feature>
<feature type="region of interest" description="Disordered" evidence="2">
    <location>
        <begin position="200"/>
        <end position="224"/>
    </location>
</feature>
<dbReference type="GO" id="GO:0035621">
    <property type="term" value="P:ER to Golgi ceramide transport"/>
    <property type="evidence" value="ECO:0007669"/>
    <property type="project" value="TreeGrafter"/>
</dbReference>
<dbReference type="InterPro" id="IPR011993">
    <property type="entry name" value="PH-like_dom_sf"/>
</dbReference>